<comment type="subcellular location">
    <subcellularLocation>
        <location evidence="9">Cytoplasm</location>
    </subcellularLocation>
</comment>
<dbReference type="NCBIfam" id="TIGR03263">
    <property type="entry name" value="guanyl_kin"/>
    <property type="match status" value="1"/>
</dbReference>
<dbReference type="InterPro" id="IPR027417">
    <property type="entry name" value="P-loop_NTPase"/>
</dbReference>
<dbReference type="InterPro" id="IPR008144">
    <property type="entry name" value="Guanylate_kin-like_dom"/>
</dbReference>
<evidence type="ECO:0000256" key="2">
    <source>
        <dbReference type="ARBA" id="ARBA00012961"/>
    </source>
</evidence>
<dbReference type="PROSITE" id="PS50052">
    <property type="entry name" value="GUANYLATE_KINASE_2"/>
    <property type="match status" value="1"/>
</dbReference>
<dbReference type="PANTHER" id="PTHR23117:SF13">
    <property type="entry name" value="GUANYLATE KINASE"/>
    <property type="match status" value="1"/>
</dbReference>
<dbReference type="EMBL" id="MFKF01000344">
    <property type="protein sequence ID" value="OGG46082.1"/>
    <property type="molecule type" value="Genomic_DNA"/>
</dbReference>
<evidence type="ECO:0000313" key="11">
    <source>
        <dbReference type="EMBL" id="OGG46082.1"/>
    </source>
</evidence>
<comment type="function">
    <text evidence="9">Essential for recycling GMP and indirectly, cGMP.</text>
</comment>
<dbReference type="HAMAP" id="MF_00328">
    <property type="entry name" value="Guanylate_kinase"/>
    <property type="match status" value="1"/>
</dbReference>
<reference evidence="11 12" key="1">
    <citation type="journal article" date="2016" name="Nat. Commun.">
        <title>Thousands of microbial genomes shed light on interconnected biogeochemical processes in an aquifer system.</title>
        <authorList>
            <person name="Anantharaman K."/>
            <person name="Brown C.T."/>
            <person name="Hug L.A."/>
            <person name="Sharon I."/>
            <person name="Castelle C.J."/>
            <person name="Probst A.J."/>
            <person name="Thomas B.C."/>
            <person name="Singh A."/>
            <person name="Wilkins M.J."/>
            <person name="Karaoz U."/>
            <person name="Brodie E.L."/>
            <person name="Williams K.H."/>
            <person name="Hubbard S.S."/>
            <person name="Banfield J.F."/>
        </authorList>
    </citation>
    <scope>NUCLEOTIDE SEQUENCE [LARGE SCALE GENOMIC DNA]</scope>
    <source>
        <strain evidence="12">RIFCSPLOWO2_12_FULL_64_10</strain>
    </source>
</reference>
<dbReference type="EC" id="2.7.4.8" evidence="2 9"/>
<comment type="catalytic activity">
    <reaction evidence="9">
        <text>GMP + ATP = GDP + ADP</text>
        <dbReference type="Rhea" id="RHEA:20780"/>
        <dbReference type="ChEBI" id="CHEBI:30616"/>
        <dbReference type="ChEBI" id="CHEBI:58115"/>
        <dbReference type="ChEBI" id="CHEBI:58189"/>
        <dbReference type="ChEBI" id="CHEBI:456216"/>
        <dbReference type="EC" id="2.7.4.8"/>
    </reaction>
</comment>
<dbReference type="Pfam" id="PF00625">
    <property type="entry name" value="Guanylate_kin"/>
    <property type="match status" value="1"/>
</dbReference>
<dbReference type="GO" id="GO:0005524">
    <property type="term" value="F:ATP binding"/>
    <property type="evidence" value="ECO:0007669"/>
    <property type="project" value="UniProtKB-UniRule"/>
</dbReference>
<dbReference type="SUPFAM" id="SSF52540">
    <property type="entry name" value="P-loop containing nucleoside triphosphate hydrolases"/>
    <property type="match status" value="1"/>
</dbReference>
<evidence type="ECO:0000256" key="7">
    <source>
        <dbReference type="ARBA" id="ARBA00022840"/>
    </source>
</evidence>
<dbReference type="AlphaFoldDB" id="A0A1F6CAU1"/>
<evidence type="ECO:0000256" key="4">
    <source>
        <dbReference type="ARBA" id="ARBA00022679"/>
    </source>
</evidence>
<dbReference type="FunFam" id="3.30.63.10:FF:000002">
    <property type="entry name" value="Guanylate kinase 1"/>
    <property type="match status" value="1"/>
</dbReference>
<evidence type="ECO:0000256" key="5">
    <source>
        <dbReference type="ARBA" id="ARBA00022741"/>
    </source>
</evidence>
<dbReference type="InterPro" id="IPR017665">
    <property type="entry name" value="Guanylate_kinase"/>
</dbReference>
<evidence type="ECO:0000256" key="6">
    <source>
        <dbReference type="ARBA" id="ARBA00022777"/>
    </source>
</evidence>
<dbReference type="Proteomes" id="UP000178606">
    <property type="component" value="Unassembled WGS sequence"/>
</dbReference>
<evidence type="ECO:0000259" key="10">
    <source>
        <dbReference type="PROSITE" id="PS50052"/>
    </source>
</evidence>
<evidence type="ECO:0000256" key="1">
    <source>
        <dbReference type="ARBA" id="ARBA00005790"/>
    </source>
</evidence>
<feature type="domain" description="Guanylate kinase-like" evidence="10">
    <location>
        <begin position="5"/>
        <end position="184"/>
    </location>
</feature>
<keyword evidence="5 9" id="KW-0547">Nucleotide-binding</keyword>
<comment type="caution">
    <text evidence="11">The sequence shown here is derived from an EMBL/GenBank/DDBJ whole genome shotgun (WGS) entry which is preliminary data.</text>
</comment>
<evidence type="ECO:0000313" key="12">
    <source>
        <dbReference type="Proteomes" id="UP000178606"/>
    </source>
</evidence>
<name>A0A1F6CAU1_HANXR</name>
<proteinExistence type="inferred from homology"/>
<keyword evidence="6 9" id="KW-0418">Kinase</keyword>
<gene>
    <name evidence="9" type="primary">gmk</name>
    <name evidence="11" type="ORF">A3F84_03955</name>
</gene>
<feature type="binding site" evidence="9">
    <location>
        <begin position="12"/>
        <end position="19"/>
    </location>
    <ligand>
        <name>ATP</name>
        <dbReference type="ChEBI" id="CHEBI:30616"/>
    </ligand>
</feature>
<sequence>MRRRGFTLIVSGPSGAGKSSLCRAVVAGDASVGMCVTTTTRPPRPDEVEGRDRFFLSEEVFRELIRRGAFAEWAQVHGFLYGTTWEAFRAVQSRHDVVVLDVDVQGAQHWRGQLKEACVTVFVAPPSIAELKRRLADRGADPAEDLGRRIRNAREELTHARSYDYLIVNDRIDEAVSALRAVVASERCRGIRYEGDVVEEIMKDE</sequence>
<protein>
    <recommendedName>
        <fullName evidence="3 9">Guanylate kinase</fullName>
        <ecNumber evidence="2 9">2.7.4.8</ecNumber>
    </recommendedName>
    <alternativeName>
        <fullName evidence="8 9">GMP kinase</fullName>
    </alternativeName>
</protein>
<evidence type="ECO:0000256" key="8">
    <source>
        <dbReference type="ARBA" id="ARBA00030128"/>
    </source>
</evidence>
<evidence type="ECO:0000256" key="3">
    <source>
        <dbReference type="ARBA" id="ARBA00016296"/>
    </source>
</evidence>
<keyword evidence="9" id="KW-0963">Cytoplasm</keyword>
<dbReference type="PANTHER" id="PTHR23117">
    <property type="entry name" value="GUANYLATE KINASE-RELATED"/>
    <property type="match status" value="1"/>
</dbReference>
<comment type="similarity">
    <text evidence="1 9">Belongs to the guanylate kinase family.</text>
</comment>
<accession>A0A1F6CAU1</accession>
<dbReference type="SMART" id="SM00072">
    <property type="entry name" value="GuKc"/>
    <property type="match status" value="1"/>
</dbReference>
<dbReference type="Gene3D" id="3.30.63.10">
    <property type="entry name" value="Guanylate Kinase phosphate binding domain"/>
    <property type="match status" value="1"/>
</dbReference>
<evidence type="ECO:0000256" key="9">
    <source>
        <dbReference type="HAMAP-Rule" id="MF_00328"/>
    </source>
</evidence>
<keyword evidence="7 9" id="KW-0067">ATP-binding</keyword>
<dbReference type="GO" id="GO:0005829">
    <property type="term" value="C:cytosol"/>
    <property type="evidence" value="ECO:0007669"/>
    <property type="project" value="TreeGrafter"/>
</dbReference>
<dbReference type="CDD" id="cd00071">
    <property type="entry name" value="GMPK"/>
    <property type="match status" value="1"/>
</dbReference>
<dbReference type="Gene3D" id="3.40.50.300">
    <property type="entry name" value="P-loop containing nucleotide triphosphate hydrolases"/>
    <property type="match status" value="1"/>
</dbReference>
<dbReference type="GO" id="GO:0004385">
    <property type="term" value="F:GMP kinase activity"/>
    <property type="evidence" value="ECO:0007669"/>
    <property type="project" value="UniProtKB-UniRule"/>
</dbReference>
<keyword evidence="4 9" id="KW-0808">Transferase</keyword>
<organism evidence="11 12">
    <name type="scientific">Handelsmanbacteria sp. (strain RIFCSPLOWO2_12_FULL_64_10)</name>
    <dbReference type="NCBI Taxonomy" id="1817868"/>
    <lineage>
        <taxon>Bacteria</taxon>
        <taxon>Candidatus Handelsmaniibacteriota</taxon>
    </lineage>
</organism>
<dbReference type="InterPro" id="IPR008145">
    <property type="entry name" value="GK/Ca_channel_bsu"/>
</dbReference>